<dbReference type="AlphaFoldDB" id="A0A292YS18"/>
<dbReference type="InterPro" id="IPR011010">
    <property type="entry name" value="DNA_brk_join_enz"/>
</dbReference>
<organism evidence="2 3">
    <name type="scientific">Effusibacillus lacus</name>
    <dbReference type="NCBI Taxonomy" id="1348429"/>
    <lineage>
        <taxon>Bacteria</taxon>
        <taxon>Bacillati</taxon>
        <taxon>Bacillota</taxon>
        <taxon>Bacilli</taxon>
        <taxon>Bacillales</taxon>
        <taxon>Alicyclobacillaceae</taxon>
        <taxon>Effusibacillus</taxon>
    </lineage>
</organism>
<keyword evidence="3" id="KW-1185">Reference proteome</keyword>
<gene>
    <name evidence="2" type="ORF">EFBL_2926</name>
</gene>
<dbReference type="EMBL" id="BDUF01000086">
    <property type="protein sequence ID" value="GAX91260.1"/>
    <property type="molecule type" value="Genomic_DNA"/>
</dbReference>
<dbReference type="GO" id="GO:0015074">
    <property type="term" value="P:DNA integration"/>
    <property type="evidence" value="ECO:0007669"/>
    <property type="project" value="InterPro"/>
</dbReference>
<dbReference type="GO" id="GO:0003677">
    <property type="term" value="F:DNA binding"/>
    <property type="evidence" value="ECO:0007669"/>
    <property type="project" value="InterPro"/>
</dbReference>
<accession>A0A292YS18</accession>
<evidence type="ECO:0000313" key="3">
    <source>
        <dbReference type="Proteomes" id="UP000217785"/>
    </source>
</evidence>
<dbReference type="Gene3D" id="1.10.443.10">
    <property type="entry name" value="Intergrase catalytic core"/>
    <property type="match status" value="1"/>
</dbReference>
<comment type="caution">
    <text evidence="2">The sequence shown here is derived from an EMBL/GenBank/DDBJ whole genome shotgun (WGS) entry which is preliminary data.</text>
</comment>
<dbReference type="SUPFAM" id="SSF56349">
    <property type="entry name" value="DNA breaking-rejoining enzymes"/>
    <property type="match status" value="1"/>
</dbReference>
<keyword evidence="1" id="KW-0233">DNA recombination</keyword>
<reference evidence="3" key="1">
    <citation type="submission" date="2017-07" db="EMBL/GenBank/DDBJ databases">
        <title>Draft genome sequence of Effusibacillus lacus strain skLN1.</title>
        <authorList>
            <person name="Watanabe M."/>
            <person name="Kojima H."/>
            <person name="Fukui M."/>
        </authorList>
    </citation>
    <scope>NUCLEOTIDE SEQUENCE [LARGE SCALE GENOMIC DNA]</scope>
    <source>
        <strain evidence="3">skLN1</strain>
    </source>
</reference>
<proteinExistence type="predicted"/>
<name>A0A292YS18_9BACL</name>
<evidence type="ECO:0000313" key="2">
    <source>
        <dbReference type="EMBL" id="GAX91260.1"/>
    </source>
</evidence>
<evidence type="ECO:0000256" key="1">
    <source>
        <dbReference type="ARBA" id="ARBA00023172"/>
    </source>
</evidence>
<protein>
    <submittedName>
        <fullName evidence="2">Site-specific integrase</fullName>
    </submittedName>
</protein>
<dbReference type="Proteomes" id="UP000217785">
    <property type="component" value="Unassembled WGS sequence"/>
</dbReference>
<dbReference type="GO" id="GO:0006310">
    <property type="term" value="P:DNA recombination"/>
    <property type="evidence" value="ECO:0007669"/>
    <property type="project" value="UniProtKB-KW"/>
</dbReference>
<dbReference type="InterPro" id="IPR013762">
    <property type="entry name" value="Integrase-like_cat_sf"/>
</dbReference>
<sequence>MKWKDVDLENGKINVVSTLVYDDEGFRFNEPKSNSSKRQVAIDKSDCDELRKYKSRQKKLKLALGSSYEDHGLVFCREDGRPIHPRQLAMYTTGSPKMPGFHKSVYMIYGTLMQPCY</sequence>